<name>A0A931B186_9ACTN</name>
<feature type="region of interest" description="Disordered" evidence="1">
    <location>
        <begin position="49"/>
        <end position="108"/>
    </location>
</feature>
<sequence length="108" mass="10294">MRSLRPGRSRRADVPTDMVGPASTRTTLTRAAVGSLLAAAVLLGATACGGGSGSSAGSAPASGTAASAGATPNAGQTATLQQEQAKVNAAQSAANAADSDAANDPTQQ</sequence>
<proteinExistence type="predicted"/>
<feature type="compositionally biased region" description="Polar residues" evidence="1">
    <location>
        <begin position="76"/>
        <end position="85"/>
    </location>
</feature>
<dbReference type="EMBL" id="JADPRT010000003">
    <property type="protein sequence ID" value="MBF9068441.1"/>
    <property type="molecule type" value="Genomic_DNA"/>
</dbReference>
<dbReference type="RefSeq" id="WP_196193574.1">
    <property type="nucleotide sequence ID" value="NZ_JADPRT010000003.1"/>
</dbReference>
<gene>
    <name evidence="2" type="ORF">I2501_10400</name>
</gene>
<feature type="region of interest" description="Disordered" evidence="1">
    <location>
        <begin position="1"/>
        <end position="26"/>
    </location>
</feature>
<feature type="compositionally biased region" description="Low complexity" evidence="1">
    <location>
        <begin position="88"/>
        <end position="108"/>
    </location>
</feature>
<dbReference type="AlphaFoldDB" id="A0A931B186"/>
<comment type="caution">
    <text evidence="2">The sequence shown here is derived from an EMBL/GenBank/DDBJ whole genome shotgun (WGS) entry which is preliminary data.</text>
</comment>
<protein>
    <submittedName>
        <fullName evidence="2">Uncharacterized protein</fullName>
    </submittedName>
</protein>
<accession>A0A931B186</accession>
<reference evidence="2" key="1">
    <citation type="submission" date="2020-11" db="EMBL/GenBank/DDBJ databases">
        <title>Isolation and identification of active actinomycetes.</title>
        <authorList>
            <person name="Yu B."/>
        </authorList>
    </citation>
    <scope>NUCLEOTIDE SEQUENCE</scope>
    <source>
        <strain evidence="2">NEAU-YB345</strain>
    </source>
</reference>
<feature type="compositionally biased region" description="Low complexity" evidence="1">
    <location>
        <begin position="55"/>
        <end position="75"/>
    </location>
</feature>
<dbReference type="Proteomes" id="UP000657385">
    <property type="component" value="Unassembled WGS sequence"/>
</dbReference>
<evidence type="ECO:0000313" key="3">
    <source>
        <dbReference type="Proteomes" id="UP000657385"/>
    </source>
</evidence>
<keyword evidence="3" id="KW-1185">Reference proteome</keyword>
<evidence type="ECO:0000256" key="1">
    <source>
        <dbReference type="SAM" id="MobiDB-lite"/>
    </source>
</evidence>
<evidence type="ECO:0000313" key="2">
    <source>
        <dbReference type="EMBL" id="MBF9068441.1"/>
    </source>
</evidence>
<organism evidence="2 3">
    <name type="scientific">Streptacidiphilus fuscans</name>
    <dbReference type="NCBI Taxonomy" id="2789292"/>
    <lineage>
        <taxon>Bacteria</taxon>
        <taxon>Bacillati</taxon>
        <taxon>Actinomycetota</taxon>
        <taxon>Actinomycetes</taxon>
        <taxon>Kitasatosporales</taxon>
        <taxon>Streptomycetaceae</taxon>
        <taxon>Streptacidiphilus</taxon>
    </lineage>
</organism>